<comment type="pathway">
    <text evidence="4">Quinol/quinone metabolism; menaquinone biosynthesis.</text>
</comment>
<sequence length="466" mass="52432">MIGTKVEDLAAGEKTRQAIEAARTQNREQILSITREIETVDVFNIYERHHEENGNKAYWLNHDKETEFAALGCCKKLVADDDRFETIKFSWTKMAEEAWIDNPFTEAGTGLAAFGGFAFDPEKKTTEKWKHFPAGMFVLPAFLIARHGEAYYATMNILVKKNDDRETIQDKWNSLHKLLQEYELDGKGSRISILAMEEQETAQWIETVGKAKQEIQNGQAEKIVLARELLICLDKAADTGQVVRRLQEQQRDSYIFAFEIAGSCFVGATPERLVKVKEGEVLSTCLAGTAPRGKNKIEDELIAKDLLEDTKNRSEHQFVVNMIRDVLDKYCSFIDIPAEPAVQRLKNLQHLYTPVTARLNEHGHLLDIAGELHPTPALGGTPKKAAVEFIRENELLDRGWYGAPVGWLDDRGNGELAVAIRSGLINKEKVSLFAGCGIVADSDPEMEYEETKMKFSPMLNALGVKK</sequence>
<comment type="cofactor">
    <cofactor evidence="4">
        <name>Mg(2+)</name>
        <dbReference type="ChEBI" id="CHEBI:18420"/>
    </cofactor>
</comment>
<dbReference type="PANTHER" id="PTHR42839">
    <property type="entry name" value="ISOCHORISMATE SYNTHASE ENTC"/>
    <property type="match status" value="1"/>
</dbReference>
<feature type="active site" description="Proton donor" evidence="4">
    <location>
        <position position="271"/>
    </location>
</feature>
<keyword evidence="7" id="KW-1185">Reference proteome</keyword>
<comment type="function">
    <text evidence="4">Catalyzes the conversion of chorismate to isochorismate.</text>
</comment>
<evidence type="ECO:0000313" key="6">
    <source>
        <dbReference type="EMBL" id="WLV23860.1"/>
    </source>
</evidence>
<keyword evidence="4" id="KW-0479">Metal-binding</keyword>
<organism evidence="6 7">
    <name type="scientific">Aciduricibacillus chroicocephali</name>
    <dbReference type="NCBI Taxonomy" id="3054939"/>
    <lineage>
        <taxon>Bacteria</taxon>
        <taxon>Bacillati</taxon>
        <taxon>Bacillota</taxon>
        <taxon>Bacilli</taxon>
        <taxon>Bacillales</taxon>
        <taxon>Bacillaceae</taxon>
        <taxon>Aciduricibacillus</taxon>
    </lineage>
</organism>
<dbReference type="PANTHER" id="PTHR42839:SF1">
    <property type="entry name" value="ISOCHORISMATE SYNTHASE MENF"/>
    <property type="match status" value="1"/>
</dbReference>
<dbReference type="RefSeq" id="WP_348026300.1">
    <property type="nucleotide sequence ID" value="NZ_CP129113.1"/>
</dbReference>
<feature type="binding site" evidence="4">
    <location>
        <position position="450"/>
    </location>
    <ligand>
        <name>Mg(2+)</name>
        <dbReference type="ChEBI" id="CHEBI:18420"/>
    </ligand>
</feature>
<dbReference type="EMBL" id="CP129113">
    <property type="protein sequence ID" value="WLV23860.1"/>
    <property type="molecule type" value="Genomic_DNA"/>
</dbReference>
<keyword evidence="4" id="KW-0474">Menaquinone biosynthesis</keyword>
<evidence type="ECO:0000256" key="4">
    <source>
        <dbReference type="HAMAP-Rule" id="MF_01935"/>
    </source>
</evidence>
<comment type="pathway">
    <text evidence="4">Quinol/quinone metabolism; 1,4-dihydroxy-2-naphthoate biosynthesis; 1,4-dihydroxy-2-naphthoate from chorismate: step 1/7.</text>
</comment>
<dbReference type="SUPFAM" id="SSF56322">
    <property type="entry name" value="ADC synthase"/>
    <property type="match status" value="1"/>
</dbReference>
<gene>
    <name evidence="4" type="primary">menF</name>
    <name evidence="6" type="ORF">QR721_09440</name>
</gene>
<evidence type="ECO:0000313" key="7">
    <source>
        <dbReference type="Proteomes" id="UP001180087"/>
    </source>
</evidence>
<feature type="active site" description="Proton acceptor" evidence="4">
    <location>
        <position position="222"/>
    </location>
</feature>
<dbReference type="GO" id="GO:0008909">
    <property type="term" value="F:isochorismate synthase activity"/>
    <property type="evidence" value="ECO:0007669"/>
    <property type="project" value="UniProtKB-EC"/>
</dbReference>
<comment type="similarity">
    <text evidence="2 4">Belongs to the isochorismate synthase family.</text>
</comment>
<evidence type="ECO:0000259" key="5">
    <source>
        <dbReference type="Pfam" id="PF00425"/>
    </source>
</evidence>
<dbReference type="Gene3D" id="3.60.120.10">
    <property type="entry name" value="Anthranilate synthase"/>
    <property type="match status" value="1"/>
</dbReference>
<evidence type="ECO:0000256" key="3">
    <source>
        <dbReference type="ARBA" id="ARBA00023235"/>
    </source>
</evidence>
<evidence type="ECO:0000256" key="1">
    <source>
        <dbReference type="ARBA" id="ARBA00000799"/>
    </source>
</evidence>
<name>A0ABY9KT38_9BACI</name>
<dbReference type="PRINTS" id="PR00095">
    <property type="entry name" value="ANTSNTHASEI"/>
</dbReference>
<accession>A0ABY9KT38</accession>
<comment type="catalytic activity">
    <reaction evidence="1 4">
        <text>chorismate = isochorismate</text>
        <dbReference type="Rhea" id="RHEA:18985"/>
        <dbReference type="ChEBI" id="CHEBI:29748"/>
        <dbReference type="ChEBI" id="CHEBI:29780"/>
        <dbReference type="EC" id="5.4.4.2"/>
    </reaction>
</comment>
<dbReference type="NCBIfam" id="TIGR00543">
    <property type="entry name" value="isochor_syn"/>
    <property type="match status" value="1"/>
</dbReference>
<feature type="binding site" evidence="4">
    <location>
        <position position="315"/>
    </location>
    <ligand>
        <name>Mg(2+)</name>
        <dbReference type="ChEBI" id="CHEBI:18420"/>
    </ligand>
</feature>
<dbReference type="InterPro" id="IPR015890">
    <property type="entry name" value="Chorismate_C"/>
</dbReference>
<dbReference type="Pfam" id="PF00425">
    <property type="entry name" value="Chorismate_bind"/>
    <property type="match status" value="1"/>
</dbReference>
<dbReference type="InterPro" id="IPR004561">
    <property type="entry name" value="IsoChor_synthase"/>
</dbReference>
<dbReference type="InterPro" id="IPR034681">
    <property type="entry name" value="MenF"/>
</dbReference>
<proteinExistence type="inferred from homology"/>
<keyword evidence="3 4" id="KW-0413">Isomerase</keyword>
<dbReference type="HAMAP" id="MF_01935">
    <property type="entry name" value="MenF"/>
    <property type="match status" value="1"/>
</dbReference>
<feature type="domain" description="Chorismate-utilising enzyme C-terminal" evidence="5">
    <location>
        <begin position="202"/>
        <end position="454"/>
    </location>
</feature>
<dbReference type="InterPro" id="IPR019999">
    <property type="entry name" value="Anth_synth_I-like"/>
</dbReference>
<evidence type="ECO:0000256" key="2">
    <source>
        <dbReference type="ARBA" id="ARBA00005297"/>
    </source>
</evidence>
<protein>
    <recommendedName>
        <fullName evidence="4">Isochorismate synthase MenF</fullName>
        <ecNumber evidence="4">5.4.4.2</ecNumber>
    </recommendedName>
    <alternativeName>
        <fullName evidence="4">Isochorismate mutase</fullName>
    </alternativeName>
</protein>
<reference evidence="6" key="1">
    <citation type="submission" date="2023-06" db="EMBL/GenBank/DDBJ databases">
        <title>A Treasure from Seagulls: Isolation and Description of Aciduricobacillus qingdaonensis gen. nov., sp. nov., a Rare Obligately Uric Acid-utilizing Member in the Family Bacillaceae.</title>
        <authorList>
            <person name="Liu W."/>
            <person name="Wang B."/>
        </authorList>
    </citation>
    <scope>NUCLEOTIDE SEQUENCE</scope>
    <source>
        <strain evidence="6">44XB</strain>
    </source>
</reference>
<dbReference type="InterPro" id="IPR005801">
    <property type="entry name" value="ADC_synthase"/>
</dbReference>
<dbReference type="Proteomes" id="UP001180087">
    <property type="component" value="Chromosome"/>
</dbReference>
<keyword evidence="4" id="KW-0460">Magnesium</keyword>
<dbReference type="EC" id="5.4.4.2" evidence="4"/>